<evidence type="ECO:0000256" key="2">
    <source>
        <dbReference type="SAM" id="MobiDB-lite"/>
    </source>
</evidence>
<dbReference type="InterPro" id="IPR036514">
    <property type="entry name" value="SGNH_hydro_sf"/>
</dbReference>
<accession>A0A930HXN9</accession>
<keyword evidence="1" id="KW-0175">Coiled coil</keyword>
<evidence type="ECO:0000256" key="1">
    <source>
        <dbReference type="SAM" id="Coils"/>
    </source>
</evidence>
<proteinExistence type="predicted"/>
<name>A0A930HXN9_9BACT</name>
<gene>
    <name evidence="3" type="ORF">HXN33_02060</name>
</gene>
<sequence>MSSVKTTQLDGDVSVGRNTSIGGNITIQGGGRVKGTLVIDGWLDAKNIKGSNKGIFTTVEKLREAFPRPHDGWWAIVGKSLPSPIYVGDGGEWVATGESGGNPMFEDTSGALQQAIDDAKNKADEAKQAIEKMVKELPIAQEAGDSVTKVMSQKAVTDLIPICDVSKDETTYAGIEECLTHLDNVLSVERKKNTKLILFANKTNEIEIFNRVSSQWSTNQEDWKSIGNISDIQGIYEAIDDIKSKIEGRGVWFGNKIDSSNEAVENLGYKVEKSGIITFIELKTVKADKDFPIYLNNTQVSTVKVESGVNKINVNIPVNTGDVLSAKKLCYKNWTNGNELKSYNSQGTQVNYSVYLRIYVETVKSQFVDINKKISEQGEFLNELSALIDSLKGVSQDFGKTVDSTTRASLILGYKSELSGRLTDLDFFNCEETSDKILYINSTEYNIGRCEVGLIHKDVDIPISEGDIVALQNLAYINTTGAYNTAGALQPYSVHLRFTVFSKLGRIKGNEINSEHNYRSIRDIEYRLSDLRTKNLNSCRNLKVSLIGDSISTYKDYTDGYPTAYPQQDVNEVYKTYWNLIISKIGARLDINAAYSGSSITTNHDRYFGVGQSFINRADKLGNPHIILVHGGTNDKESSQGDYDYTDSDSESDTFRPAFARLLNKIIKTYPLAYVVVIISSNLGADFAESERMICKHYNIDYVDMSISSRSETVIDHPNAKDMEDIASAVLSKIDFTRVSSECKSISFSKTNRPHSKNRPIGDMIFDTDLCKPLWYAGNKLWVDSDGNTVENPEKYK</sequence>
<feature type="coiled-coil region" evidence="1">
    <location>
        <begin position="109"/>
        <end position="143"/>
    </location>
</feature>
<organism evidence="3 4">
    <name type="scientific">Prevotella histicola</name>
    <dbReference type="NCBI Taxonomy" id="470565"/>
    <lineage>
        <taxon>Bacteria</taxon>
        <taxon>Pseudomonadati</taxon>
        <taxon>Bacteroidota</taxon>
        <taxon>Bacteroidia</taxon>
        <taxon>Bacteroidales</taxon>
        <taxon>Prevotellaceae</taxon>
        <taxon>Prevotella</taxon>
    </lineage>
</organism>
<dbReference type="SUPFAM" id="SSF52266">
    <property type="entry name" value="SGNH hydrolase"/>
    <property type="match status" value="1"/>
</dbReference>
<dbReference type="EMBL" id="JABZSQ010000019">
    <property type="protein sequence ID" value="MBF1414343.1"/>
    <property type="molecule type" value="Genomic_DNA"/>
</dbReference>
<dbReference type="Proteomes" id="UP000757461">
    <property type="component" value="Unassembled WGS sequence"/>
</dbReference>
<protein>
    <recommendedName>
        <fullName evidence="5">SGNH hydrolase-type esterase domain-containing protein</fullName>
    </recommendedName>
</protein>
<feature type="region of interest" description="Disordered" evidence="2">
    <location>
        <begin position="632"/>
        <end position="651"/>
    </location>
</feature>
<dbReference type="GO" id="GO:0016788">
    <property type="term" value="F:hydrolase activity, acting on ester bonds"/>
    <property type="evidence" value="ECO:0007669"/>
    <property type="project" value="UniProtKB-ARBA"/>
</dbReference>
<dbReference type="Pfam" id="PF16255">
    <property type="entry name" value="Lipase_GDSL_lke"/>
    <property type="match status" value="1"/>
</dbReference>
<reference evidence="3" key="1">
    <citation type="submission" date="2020-04" db="EMBL/GenBank/DDBJ databases">
        <title>Deep metagenomics examines the oral microbiome during advanced dental caries in children, revealing novel taxa and co-occurrences with host molecules.</title>
        <authorList>
            <person name="Baker J.L."/>
            <person name="Morton J.T."/>
            <person name="Dinis M."/>
            <person name="Alvarez R."/>
            <person name="Tran N.C."/>
            <person name="Knight R."/>
            <person name="Edlund A."/>
        </authorList>
    </citation>
    <scope>NUCLEOTIDE SEQUENCE</scope>
    <source>
        <strain evidence="3">JCVI_25_bin.9</strain>
    </source>
</reference>
<comment type="caution">
    <text evidence="3">The sequence shown here is derived from an EMBL/GenBank/DDBJ whole genome shotgun (WGS) entry which is preliminary data.</text>
</comment>
<dbReference type="Gene3D" id="3.40.50.1110">
    <property type="entry name" value="SGNH hydrolase"/>
    <property type="match status" value="1"/>
</dbReference>
<dbReference type="InterPro" id="IPR032588">
    <property type="entry name" value="Lipase_GDSL_lke"/>
</dbReference>
<dbReference type="AlphaFoldDB" id="A0A930HXN9"/>
<evidence type="ECO:0000313" key="4">
    <source>
        <dbReference type="Proteomes" id="UP000757461"/>
    </source>
</evidence>
<evidence type="ECO:0000313" key="3">
    <source>
        <dbReference type="EMBL" id="MBF1414343.1"/>
    </source>
</evidence>
<dbReference type="CDD" id="cd00229">
    <property type="entry name" value="SGNH_hydrolase"/>
    <property type="match status" value="1"/>
</dbReference>
<evidence type="ECO:0008006" key="5">
    <source>
        <dbReference type="Google" id="ProtNLM"/>
    </source>
</evidence>